<dbReference type="Pfam" id="PF10198">
    <property type="entry name" value="Ada3"/>
    <property type="match status" value="1"/>
</dbReference>
<dbReference type="Proteomes" id="UP001219933">
    <property type="component" value="Chromosome 3"/>
</dbReference>
<gene>
    <name evidence="7" type="primary">NGG1</name>
    <name evidence="7" type="ORF">MCUN1_002221</name>
</gene>
<evidence type="ECO:0000313" key="8">
    <source>
        <dbReference type="Proteomes" id="UP001219933"/>
    </source>
</evidence>
<feature type="compositionally biased region" description="Pro residues" evidence="6">
    <location>
        <begin position="232"/>
        <end position="246"/>
    </location>
</feature>
<dbReference type="PANTHER" id="PTHR13556">
    <property type="entry name" value="TRANSCRIPTIONAL ADAPTER 3-RELATED"/>
    <property type="match status" value="1"/>
</dbReference>
<comment type="similarity">
    <text evidence="2">Belongs to the NGG1 family.</text>
</comment>
<evidence type="ECO:0000256" key="2">
    <source>
        <dbReference type="ARBA" id="ARBA00005330"/>
    </source>
</evidence>
<proteinExistence type="inferred from homology"/>
<feature type="region of interest" description="Disordered" evidence="6">
    <location>
        <begin position="229"/>
        <end position="251"/>
    </location>
</feature>
<feature type="compositionally biased region" description="Basic residues" evidence="6">
    <location>
        <begin position="416"/>
        <end position="429"/>
    </location>
</feature>
<keyword evidence="3" id="KW-0805">Transcription regulation</keyword>
<accession>A0AAF0J6B1</accession>
<dbReference type="GO" id="GO:0003713">
    <property type="term" value="F:transcription coactivator activity"/>
    <property type="evidence" value="ECO:0007669"/>
    <property type="project" value="TreeGrafter"/>
</dbReference>
<dbReference type="GO" id="GO:0000124">
    <property type="term" value="C:SAGA complex"/>
    <property type="evidence" value="ECO:0007669"/>
    <property type="project" value="TreeGrafter"/>
</dbReference>
<evidence type="ECO:0000313" key="7">
    <source>
        <dbReference type="EMBL" id="WFD35367.1"/>
    </source>
</evidence>
<reference evidence="7" key="1">
    <citation type="submission" date="2023-03" db="EMBL/GenBank/DDBJ databases">
        <title>Mating type loci evolution in Malassezia.</title>
        <authorList>
            <person name="Coelho M.A."/>
        </authorList>
    </citation>
    <scope>NUCLEOTIDE SEQUENCE</scope>
    <source>
        <strain evidence="7">CBS 11721</strain>
    </source>
</reference>
<dbReference type="AlphaFoldDB" id="A0AAF0J6B1"/>
<feature type="compositionally biased region" description="Low complexity" evidence="6">
    <location>
        <begin position="302"/>
        <end position="317"/>
    </location>
</feature>
<evidence type="ECO:0000256" key="4">
    <source>
        <dbReference type="ARBA" id="ARBA00023163"/>
    </source>
</evidence>
<sequence length="476" mass="51638">MPQADAVPAGLRGAPAYRSLLTSGPPGLEELETLSYQLKSLAADAEARLAEARSRHRVKSESDDAPRRTLGVRLRANPGGRSRNAPVLPGAFDDDGTTFSWALPAPLESQLLPPQPPIRVPTPYARNPAEVDEDFATRDWKERERERDAALARLSPGGHRDIGRAKQTRDSAQVPISTFYNHVDAYFKPVTEDDLAWLSGSTDDPGPFVVPEKGPPYRQVWEREDAELLGQKPPPVRPETTGPPPGAALSLGELGDEHMHNQRAWVGPLVERLAAAVRSTSTEESKAGRTGAGGSGSGSGHAAGAFTSSGSGNGASAPLLPPPDVHKNLVEAETAAEDACTQLGLLDGVFRPSEAADDAVTTSLRRAQELLREQMQLNSQRKARLFHAAVERLAYQDYQACLQTVEREIENGWTKRQRQLRAPGAKKRRTEPTQLPESLVAALARRRQLKEAFEPLFTRLQHACTAPAESIYQGLG</sequence>
<feature type="compositionally biased region" description="Basic and acidic residues" evidence="6">
    <location>
        <begin position="50"/>
        <end position="67"/>
    </location>
</feature>
<organism evidence="7 8">
    <name type="scientific">Malassezia cuniculi</name>
    <dbReference type="NCBI Taxonomy" id="948313"/>
    <lineage>
        <taxon>Eukaryota</taxon>
        <taxon>Fungi</taxon>
        <taxon>Dikarya</taxon>
        <taxon>Basidiomycota</taxon>
        <taxon>Ustilaginomycotina</taxon>
        <taxon>Malasseziomycetes</taxon>
        <taxon>Malasseziales</taxon>
        <taxon>Malasseziaceae</taxon>
        <taxon>Malassezia</taxon>
    </lineage>
</organism>
<feature type="region of interest" description="Disordered" evidence="6">
    <location>
        <begin position="416"/>
        <end position="436"/>
    </location>
</feature>
<dbReference type="PANTHER" id="PTHR13556:SF2">
    <property type="entry name" value="TRANSCRIPTIONAL ADAPTER 3"/>
    <property type="match status" value="1"/>
</dbReference>
<dbReference type="InterPro" id="IPR019340">
    <property type="entry name" value="Histone_AcTrfase_su3"/>
</dbReference>
<evidence type="ECO:0000256" key="1">
    <source>
        <dbReference type="ARBA" id="ARBA00004123"/>
    </source>
</evidence>
<feature type="region of interest" description="Disordered" evidence="6">
    <location>
        <begin position="50"/>
        <end position="89"/>
    </location>
</feature>
<comment type="subcellular location">
    <subcellularLocation>
        <location evidence="1">Nucleus</location>
    </subcellularLocation>
</comment>
<dbReference type="GO" id="GO:0005634">
    <property type="term" value="C:nucleus"/>
    <property type="evidence" value="ECO:0007669"/>
    <property type="project" value="UniProtKB-SubCell"/>
</dbReference>
<evidence type="ECO:0000256" key="5">
    <source>
        <dbReference type="ARBA" id="ARBA00023242"/>
    </source>
</evidence>
<dbReference type="EMBL" id="CP119879">
    <property type="protein sequence ID" value="WFD35367.1"/>
    <property type="molecule type" value="Genomic_DNA"/>
</dbReference>
<feature type="compositionally biased region" description="Gly residues" evidence="6">
    <location>
        <begin position="290"/>
        <end position="301"/>
    </location>
</feature>
<name>A0AAF0J6B1_9BASI</name>
<evidence type="ECO:0000256" key="6">
    <source>
        <dbReference type="SAM" id="MobiDB-lite"/>
    </source>
</evidence>
<keyword evidence="5" id="KW-0539">Nucleus</keyword>
<dbReference type="GO" id="GO:0006357">
    <property type="term" value="P:regulation of transcription by RNA polymerase II"/>
    <property type="evidence" value="ECO:0007669"/>
    <property type="project" value="TreeGrafter"/>
</dbReference>
<keyword evidence="8" id="KW-1185">Reference proteome</keyword>
<protein>
    <submittedName>
        <fullName evidence="7">Transcriptional regulator</fullName>
    </submittedName>
</protein>
<keyword evidence="4" id="KW-0804">Transcription</keyword>
<feature type="region of interest" description="Disordered" evidence="6">
    <location>
        <begin position="277"/>
        <end position="325"/>
    </location>
</feature>
<evidence type="ECO:0000256" key="3">
    <source>
        <dbReference type="ARBA" id="ARBA00023015"/>
    </source>
</evidence>